<evidence type="ECO:0000256" key="2">
    <source>
        <dbReference type="SAM" id="SignalP"/>
    </source>
</evidence>
<keyword evidence="4" id="KW-0378">Hydrolase</keyword>
<protein>
    <submittedName>
        <fullName evidence="4">Polysaccharide deacetylase family protein</fullName>
        <ecNumber evidence="4">3.-.-.-</ecNumber>
    </submittedName>
</protein>
<dbReference type="EC" id="3.-.-.-" evidence="4"/>
<name>A0ABW5LZ03_9BACT</name>
<dbReference type="InterPro" id="IPR011330">
    <property type="entry name" value="Glyco_hydro/deAcase_b/a-brl"/>
</dbReference>
<dbReference type="PANTHER" id="PTHR34216">
    <property type="match status" value="1"/>
</dbReference>
<dbReference type="Proteomes" id="UP001597469">
    <property type="component" value="Unassembled WGS sequence"/>
</dbReference>
<dbReference type="PROSITE" id="PS51677">
    <property type="entry name" value="NODB"/>
    <property type="match status" value="1"/>
</dbReference>
<evidence type="ECO:0000256" key="1">
    <source>
        <dbReference type="ARBA" id="ARBA00022729"/>
    </source>
</evidence>
<dbReference type="EMBL" id="JBHULN010000001">
    <property type="protein sequence ID" value="MFD2569046.1"/>
    <property type="molecule type" value="Genomic_DNA"/>
</dbReference>
<proteinExistence type="predicted"/>
<evidence type="ECO:0000313" key="5">
    <source>
        <dbReference type="Proteomes" id="UP001597469"/>
    </source>
</evidence>
<dbReference type="GO" id="GO:0016787">
    <property type="term" value="F:hydrolase activity"/>
    <property type="evidence" value="ECO:0007669"/>
    <property type="project" value="UniProtKB-KW"/>
</dbReference>
<comment type="caution">
    <text evidence="4">The sequence shown here is derived from an EMBL/GenBank/DDBJ whole genome shotgun (WGS) entry which is preliminary data.</text>
</comment>
<evidence type="ECO:0000313" key="4">
    <source>
        <dbReference type="EMBL" id="MFD2569046.1"/>
    </source>
</evidence>
<evidence type="ECO:0000259" key="3">
    <source>
        <dbReference type="PROSITE" id="PS51677"/>
    </source>
</evidence>
<dbReference type="CDD" id="cd10918">
    <property type="entry name" value="CE4_NodB_like_5s_6s"/>
    <property type="match status" value="1"/>
</dbReference>
<dbReference type="PANTHER" id="PTHR34216:SF7">
    <property type="entry name" value="POLY-BETA-1,6-N-ACETYL-D-GLUCOSAMINE N-DEACETYLASE"/>
    <property type="match status" value="1"/>
</dbReference>
<keyword evidence="5" id="KW-1185">Reference proteome</keyword>
<sequence length="256" mass="28980">MKRLALLLVTLFALGSGNAQIIRQPIPDKLVVLTFDDASISHARFVAPVLKRYGFGGTFFICEFPPNFFDKSKYMSWAQIRELDRMGFEIGNHTLTHKHVNKLTREQFTAELDSLEFRCLTYGITHPTTFAYPGYDTHPTAFSVLKEKNYAFARVGGSRTYDPTTDHPFLIPSFSTTGTDKQRVLAALQEAKNGKIVVLTIHGVPDNAHDWVTTPPDLFLEYMKFLHDNRYTVIALRDLAAYVNVEQAFTTIALKP</sequence>
<dbReference type="InterPro" id="IPR002509">
    <property type="entry name" value="NODB_dom"/>
</dbReference>
<organism evidence="4 5">
    <name type="scientific">Spirosoma soli</name>
    <dbReference type="NCBI Taxonomy" id="1770529"/>
    <lineage>
        <taxon>Bacteria</taxon>
        <taxon>Pseudomonadati</taxon>
        <taxon>Bacteroidota</taxon>
        <taxon>Cytophagia</taxon>
        <taxon>Cytophagales</taxon>
        <taxon>Cytophagaceae</taxon>
        <taxon>Spirosoma</taxon>
    </lineage>
</organism>
<accession>A0ABW5LZ03</accession>
<feature type="domain" description="NodB homology" evidence="3">
    <location>
        <begin position="29"/>
        <end position="256"/>
    </location>
</feature>
<keyword evidence="1 2" id="KW-0732">Signal</keyword>
<dbReference type="SUPFAM" id="SSF88713">
    <property type="entry name" value="Glycoside hydrolase/deacetylase"/>
    <property type="match status" value="1"/>
</dbReference>
<dbReference type="Gene3D" id="3.20.20.370">
    <property type="entry name" value="Glycoside hydrolase/deacetylase"/>
    <property type="match status" value="2"/>
</dbReference>
<feature type="chain" id="PRO_5045772966" evidence="2">
    <location>
        <begin position="22"/>
        <end position="256"/>
    </location>
</feature>
<reference evidence="5" key="1">
    <citation type="journal article" date="2019" name="Int. J. Syst. Evol. Microbiol.">
        <title>The Global Catalogue of Microorganisms (GCM) 10K type strain sequencing project: providing services to taxonomists for standard genome sequencing and annotation.</title>
        <authorList>
            <consortium name="The Broad Institute Genomics Platform"/>
            <consortium name="The Broad Institute Genome Sequencing Center for Infectious Disease"/>
            <person name="Wu L."/>
            <person name="Ma J."/>
        </authorList>
    </citation>
    <scope>NUCLEOTIDE SEQUENCE [LARGE SCALE GENOMIC DNA]</scope>
    <source>
        <strain evidence="5">KCTC 42805</strain>
    </source>
</reference>
<feature type="signal peptide" evidence="2">
    <location>
        <begin position="1"/>
        <end position="21"/>
    </location>
</feature>
<dbReference type="RefSeq" id="WP_381517436.1">
    <property type="nucleotide sequence ID" value="NZ_JBHULN010000001.1"/>
</dbReference>
<dbReference type="Pfam" id="PF01522">
    <property type="entry name" value="Polysacc_deac_1"/>
    <property type="match status" value="1"/>
</dbReference>
<gene>
    <name evidence="4" type="ORF">ACFSUS_00280</name>
</gene>
<dbReference type="InterPro" id="IPR051398">
    <property type="entry name" value="Polysacch_Deacetylase"/>
</dbReference>